<name>A0A0G0ASD8_9BACT</name>
<dbReference type="Pfam" id="PF00534">
    <property type="entry name" value="Glycos_transf_1"/>
    <property type="match status" value="1"/>
</dbReference>
<dbReference type="SUPFAM" id="SSF53756">
    <property type="entry name" value="UDP-Glycosyltransferase/glycogen phosphorylase"/>
    <property type="match status" value="1"/>
</dbReference>
<accession>A0A0G0ASD8</accession>
<keyword evidence="2" id="KW-1133">Transmembrane helix</keyword>
<dbReference type="PANTHER" id="PTHR46401">
    <property type="entry name" value="GLYCOSYLTRANSFERASE WBBK-RELATED"/>
    <property type="match status" value="1"/>
</dbReference>
<evidence type="ECO:0000313" key="5">
    <source>
        <dbReference type="Proteomes" id="UP000034176"/>
    </source>
</evidence>
<keyword evidence="2" id="KW-0472">Membrane</keyword>
<dbReference type="InterPro" id="IPR001296">
    <property type="entry name" value="Glyco_trans_1"/>
</dbReference>
<dbReference type="AlphaFoldDB" id="A0A0G0ASD8"/>
<proteinExistence type="predicted"/>
<sequence>MRPKKSFFYVFRRPITKNLHLTKYNKNPHDLYYGLTKIKKFNLIYTDEVFKHKFLLFFQYYLNLFVSLFYKSGFSIIPTLLLIPKLNIADCIFATVDTYGLPIALLKKLGFIKPKIILNTIGMYDGLIKSNNPISLFIIRNIINQIDHIVSGGSFSECKLLSKMLRIPINRFSFIPFGIDTQFFYKKSIKSTNEILTIGADIYRNWDLFFQVVKYFPNEKFRVITHKGLIKTTTLNNVIFEYNVNYETLRKRVWQSKFVLLLTKTNHYFSGQSTAFRCMSCEKPVIFTKTSGVGEYQFINYKHCVVIPPYDFNSAILAINKLNKSQSLREKIGRNARKIIKSKYNINMYANKLEQVFKKIIYN</sequence>
<feature type="transmembrane region" description="Helical" evidence="2">
    <location>
        <begin position="60"/>
        <end position="83"/>
    </location>
</feature>
<comment type="caution">
    <text evidence="4">The sequence shown here is derived from an EMBL/GenBank/DDBJ whole genome shotgun (WGS) entry which is preliminary data.</text>
</comment>
<dbReference type="EMBL" id="LBPN01000001">
    <property type="protein sequence ID" value="KKP59978.1"/>
    <property type="molecule type" value="Genomic_DNA"/>
</dbReference>
<dbReference type="Gene3D" id="3.40.50.2000">
    <property type="entry name" value="Glycogen Phosphorylase B"/>
    <property type="match status" value="1"/>
</dbReference>
<evidence type="ECO:0000259" key="3">
    <source>
        <dbReference type="Pfam" id="PF00534"/>
    </source>
</evidence>
<protein>
    <recommendedName>
        <fullName evidence="3">Glycosyl transferase family 1 domain-containing protein</fullName>
    </recommendedName>
</protein>
<keyword evidence="2" id="KW-0812">Transmembrane</keyword>
<dbReference type="STRING" id="1618434.UR52_C0001G0058"/>
<reference evidence="4 5" key="1">
    <citation type="journal article" date="2015" name="Nature">
        <title>rRNA introns, odd ribosomes, and small enigmatic genomes across a large radiation of phyla.</title>
        <authorList>
            <person name="Brown C.T."/>
            <person name="Hug L.A."/>
            <person name="Thomas B.C."/>
            <person name="Sharon I."/>
            <person name="Castelle C.J."/>
            <person name="Singh A."/>
            <person name="Wilkins M.J."/>
            <person name="Williams K.H."/>
            <person name="Banfield J.F."/>
        </authorList>
    </citation>
    <scope>NUCLEOTIDE SEQUENCE [LARGE SCALE GENOMIC DNA]</scope>
</reference>
<feature type="domain" description="Glycosyl transferase family 1" evidence="3">
    <location>
        <begin position="278"/>
        <end position="338"/>
    </location>
</feature>
<evidence type="ECO:0000313" key="4">
    <source>
        <dbReference type="EMBL" id="KKP59978.1"/>
    </source>
</evidence>
<dbReference type="GO" id="GO:0016757">
    <property type="term" value="F:glycosyltransferase activity"/>
    <property type="evidence" value="ECO:0007669"/>
    <property type="project" value="InterPro"/>
</dbReference>
<dbReference type="PANTHER" id="PTHR46401:SF2">
    <property type="entry name" value="GLYCOSYLTRANSFERASE WBBK-RELATED"/>
    <property type="match status" value="1"/>
</dbReference>
<keyword evidence="1" id="KW-0808">Transferase</keyword>
<evidence type="ECO:0000256" key="1">
    <source>
        <dbReference type="ARBA" id="ARBA00022679"/>
    </source>
</evidence>
<gene>
    <name evidence="4" type="ORF">UR52_C0001G0058</name>
</gene>
<dbReference type="Proteomes" id="UP000034176">
    <property type="component" value="Unassembled WGS sequence"/>
</dbReference>
<organism evidence="4 5">
    <name type="scientific">Candidatus Gottesmanbacteria bacterium GW2011_GWA1_34_13</name>
    <dbReference type="NCBI Taxonomy" id="1618434"/>
    <lineage>
        <taxon>Bacteria</taxon>
        <taxon>Candidatus Gottesmaniibacteriota</taxon>
    </lineage>
</organism>
<dbReference type="GO" id="GO:0009103">
    <property type="term" value="P:lipopolysaccharide biosynthetic process"/>
    <property type="evidence" value="ECO:0007669"/>
    <property type="project" value="TreeGrafter"/>
</dbReference>
<evidence type="ECO:0000256" key="2">
    <source>
        <dbReference type="SAM" id="Phobius"/>
    </source>
</evidence>